<accession>A0ABU7A284</accession>
<evidence type="ECO:0000313" key="1">
    <source>
        <dbReference type="EMBL" id="MED6231883.1"/>
    </source>
</evidence>
<dbReference type="EMBL" id="JAHUTI010000266">
    <property type="protein sequence ID" value="MED6231883.1"/>
    <property type="molecule type" value="Genomic_DNA"/>
</dbReference>
<protein>
    <submittedName>
        <fullName evidence="1">Uncharacterized protein</fullName>
    </submittedName>
</protein>
<organism evidence="1 2">
    <name type="scientific">Ataeniobius toweri</name>
    <dbReference type="NCBI Taxonomy" id="208326"/>
    <lineage>
        <taxon>Eukaryota</taxon>
        <taxon>Metazoa</taxon>
        <taxon>Chordata</taxon>
        <taxon>Craniata</taxon>
        <taxon>Vertebrata</taxon>
        <taxon>Euteleostomi</taxon>
        <taxon>Actinopterygii</taxon>
        <taxon>Neopterygii</taxon>
        <taxon>Teleostei</taxon>
        <taxon>Neoteleostei</taxon>
        <taxon>Acanthomorphata</taxon>
        <taxon>Ovalentaria</taxon>
        <taxon>Atherinomorphae</taxon>
        <taxon>Cyprinodontiformes</taxon>
        <taxon>Goodeidae</taxon>
        <taxon>Ataeniobius</taxon>
    </lineage>
</organism>
<comment type="caution">
    <text evidence="1">The sequence shown here is derived from an EMBL/GenBank/DDBJ whole genome shotgun (WGS) entry which is preliminary data.</text>
</comment>
<gene>
    <name evidence="1" type="ORF">ATANTOWER_012470</name>
</gene>
<dbReference type="Proteomes" id="UP001345963">
    <property type="component" value="Unassembled WGS sequence"/>
</dbReference>
<keyword evidence="2" id="KW-1185">Reference proteome</keyword>
<reference evidence="1 2" key="1">
    <citation type="submission" date="2021-07" db="EMBL/GenBank/DDBJ databases">
        <authorList>
            <person name="Palmer J.M."/>
        </authorList>
    </citation>
    <scope>NUCLEOTIDE SEQUENCE [LARGE SCALE GENOMIC DNA]</scope>
    <source>
        <strain evidence="1 2">AT_MEX2019</strain>
        <tissue evidence="1">Muscle</tissue>
    </source>
</reference>
<evidence type="ECO:0000313" key="2">
    <source>
        <dbReference type="Proteomes" id="UP001345963"/>
    </source>
</evidence>
<sequence length="87" mass="9868">MSQRVLSEPYHKRERRRTFDKSIFTSKLSALQHRCLRLSAACSLSITTHPLTRTRTCGENISVSNFTLIPRGRQSTNTKFSLAAAKT</sequence>
<name>A0ABU7A284_9TELE</name>
<proteinExistence type="predicted"/>